<gene>
    <name evidence="2" type="ORF">XENORESO_022058</name>
</gene>
<organism evidence="2 3">
    <name type="scientific">Xenotaenia resolanae</name>
    <dbReference type="NCBI Taxonomy" id="208358"/>
    <lineage>
        <taxon>Eukaryota</taxon>
        <taxon>Metazoa</taxon>
        <taxon>Chordata</taxon>
        <taxon>Craniata</taxon>
        <taxon>Vertebrata</taxon>
        <taxon>Euteleostomi</taxon>
        <taxon>Actinopterygii</taxon>
        <taxon>Neopterygii</taxon>
        <taxon>Teleostei</taxon>
        <taxon>Neoteleostei</taxon>
        <taxon>Acanthomorphata</taxon>
        <taxon>Ovalentaria</taxon>
        <taxon>Atherinomorphae</taxon>
        <taxon>Cyprinodontiformes</taxon>
        <taxon>Goodeidae</taxon>
        <taxon>Xenotaenia</taxon>
    </lineage>
</organism>
<sequence length="226" mass="24697">KQCGTSEYKDILYILLGLIINLSMITSSPMQEHAVSLCDCCLDLLKNADGRIVTRVMGVLSTVLPQSSEAVQHAVRRKVIQTMCWLLKEKGHPATKSAIKTLTVCTAVSDMAREELLKSDKKLSTLRHLLSSSYDEVISGNAALCLAHCFELEGVASHLLGTDIVLLLLRLAAGEAKKTAVQQNAAIALSKLCQSEPRHVHKLRELHGLEILHSCAKLISYSNNTI</sequence>
<keyword evidence="1" id="KW-0812">Transmembrane</keyword>
<dbReference type="Gene3D" id="1.25.10.10">
    <property type="entry name" value="Leucine-rich Repeat Variant"/>
    <property type="match status" value="1"/>
</dbReference>
<proteinExistence type="predicted"/>
<keyword evidence="3" id="KW-1185">Reference proteome</keyword>
<dbReference type="Proteomes" id="UP001444071">
    <property type="component" value="Unassembled WGS sequence"/>
</dbReference>
<dbReference type="PANTHER" id="PTHR46540">
    <property type="entry name" value="TETRATRICOPEPTIDE REPEAT PROTEIN 12"/>
    <property type="match status" value="1"/>
</dbReference>
<dbReference type="PANTHER" id="PTHR46540:SF1">
    <property type="entry name" value="TETRATRICOPEPTIDE REPEAT PROTEIN 12"/>
    <property type="match status" value="1"/>
</dbReference>
<feature type="non-terminal residue" evidence="2">
    <location>
        <position position="1"/>
    </location>
</feature>
<protein>
    <recommendedName>
        <fullName evidence="4">Tetratricopeptide repeat domain 12</fullName>
    </recommendedName>
</protein>
<accession>A0ABV0W1R3</accession>
<dbReference type="SUPFAM" id="SSF48371">
    <property type="entry name" value="ARM repeat"/>
    <property type="match status" value="1"/>
</dbReference>
<dbReference type="InterPro" id="IPR016024">
    <property type="entry name" value="ARM-type_fold"/>
</dbReference>
<evidence type="ECO:0000313" key="2">
    <source>
        <dbReference type="EMBL" id="MEQ2262853.1"/>
    </source>
</evidence>
<evidence type="ECO:0008006" key="4">
    <source>
        <dbReference type="Google" id="ProtNLM"/>
    </source>
</evidence>
<keyword evidence="1" id="KW-0472">Membrane</keyword>
<keyword evidence="1" id="KW-1133">Transmembrane helix</keyword>
<comment type="caution">
    <text evidence="2">The sequence shown here is derived from an EMBL/GenBank/DDBJ whole genome shotgun (WGS) entry which is preliminary data.</text>
</comment>
<evidence type="ECO:0000313" key="3">
    <source>
        <dbReference type="Proteomes" id="UP001444071"/>
    </source>
</evidence>
<reference evidence="2 3" key="1">
    <citation type="submission" date="2021-06" db="EMBL/GenBank/DDBJ databases">
        <authorList>
            <person name="Palmer J.M."/>
        </authorList>
    </citation>
    <scope>NUCLEOTIDE SEQUENCE [LARGE SCALE GENOMIC DNA]</scope>
    <source>
        <strain evidence="2 3">XR_2019</strain>
        <tissue evidence="2">Muscle</tissue>
    </source>
</reference>
<dbReference type="EMBL" id="JAHRIM010021009">
    <property type="protein sequence ID" value="MEQ2262853.1"/>
    <property type="molecule type" value="Genomic_DNA"/>
</dbReference>
<name>A0ABV0W1R3_9TELE</name>
<dbReference type="InterPro" id="IPR011989">
    <property type="entry name" value="ARM-like"/>
</dbReference>
<dbReference type="InterPro" id="IPR043195">
    <property type="entry name" value="TTC12"/>
</dbReference>
<feature type="transmembrane region" description="Helical" evidence="1">
    <location>
        <begin position="12"/>
        <end position="30"/>
    </location>
</feature>
<evidence type="ECO:0000256" key="1">
    <source>
        <dbReference type="SAM" id="Phobius"/>
    </source>
</evidence>